<protein>
    <submittedName>
        <fullName evidence="1">ATP-binding protein</fullName>
    </submittedName>
</protein>
<dbReference type="EMBL" id="JAATEP010000007">
    <property type="protein sequence ID" value="NJP90214.1"/>
    <property type="molecule type" value="Genomic_DNA"/>
</dbReference>
<keyword evidence="2" id="KW-1185">Reference proteome</keyword>
<dbReference type="Proteomes" id="UP000696294">
    <property type="component" value="Unassembled WGS sequence"/>
</dbReference>
<proteinExistence type="predicted"/>
<dbReference type="PANTHER" id="PTHR34704:SF1">
    <property type="entry name" value="ATPASE"/>
    <property type="match status" value="1"/>
</dbReference>
<keyword evidence="1" id="KW-0547">Nucleotide-binding</keyword>
<comment type="caution">
    <text evidence="1">The sequence shown here is derived from an EMBL/GenBank/DDBJ whole genome shotgun (WGS) entry which is preliminary data.</text>
</comment>
<dbReference type="InterPro" id="IPR027417">
    <property type="entry name" value="P-loop_NTPase"/>
</dbReference>
<keyword evidence="1" id="KW-0067">ATP-binding</keyword>
<dbReference type="Gene3D" id="3.40.50.300">
    <property type="entry name" value="P-loop containing nucleotide triphosphate hydrolases"/>
    <property type="match status" value="1"/>
</dbReference>
<dbReference type="SUPFAM" id="SSF52540">
    <property type="entry name" value="P-loop containing nucleoside triphosphate hydrolases"/>
    <property type="match status" value="1"/>
</dbReference>
<organism evidence="1 2">
    <name type="scientific">Nonomuraea composti</name>
    <dbReference type="NCBI Taxonomy" id="2720023"/>
    <lineage>
        <taxon>Bacteria</taxon>
        <taxon>Bacillati</taxon>
        <taxon>Actinomycetota</taxon>
        <taxon>Actinomycetes</taxon>
        <taxon>Streptosporangiales</taxon>
        <taxon>Streptosporangiaceae</taxon>
        <taxon>Nonomuraea</taxon>
    </lineage>
</organism>
<evidence type="ECO:0000313" key="2">
    <source>
        <dbReference type="Proteomes" id="UP000696294"/>
    </source>
</evidence>
<name>A0ABX1B3E9_9ACTN</name>
<reference evidence="1 2" key="1">
    <citation type="submission" date="2020-03" db="EMBL/GenBank/DDBJ databases">
        <title>WGS of actinomycetes isolated from Thailand.</title>
        <authorList>
            <person name="Thawai C."/>
        </authorList>
    </citation>
    <scope>NUCLEOTIDE SEQUENCE [LARGE SCALE GENOMIC DNA]</scope>
    <source>
        <strain evidence="1 2">FMUSA5-5</strain>
    </source>
</reference>
<sequence length="466" mass="51083">MTKPAEIFARDAEWAALTAFAERVGAGTQLGIVRGSRRQGKTFLTVSLARRTGGFHFCAAQATEKESLSLFSAALAEHTGVSAPTGFRNWETAIRRLFAIFAERRELIVLDDFPNLCKSSPALPSITRREIDRAVLGNAPVSLLLCGTPDMGRLLENDAPLRGRAVLELVLHPFAFRRAAEYWGMTDRRLAVRTHATVGGTPAYLPFAGGDGPDDFDDWVRRTVLNPAIPLFWEARWLLTEELPGPDRATYHSVLAAVAAGNGTKDTIAARVGGEVAGIGHCLRTLEDCRLLRRGPDVFRPSRSHYRIHEPLIAFYENIMRPHWGLLESGRARDVWTGSAATFDDRVLGPHFAKMCRQFAMSSSGEVGSGVVTDPVRREQIQIDVAVFAPAMPGERRRILSLGEAKWGKTMGSGHVARLRRARDVLDAKGYDVSDTVLTCYSGAGFDASLARERDVRAVGLGELYG</sequence>
<dbReference type="PANTHER" id="PTHR34704">
    <property type="entry name" value="ATPASE"/>
    <property type="match status" value="1"/>
</dbReference>
<evidence type="ECO:0000313" key="1">
    <source>
        <dbReference type="EMBL" id="NJP90214.1"/>
    </source>
</evidence>
<gene>
    <name evidence="1" type="ORF">HCN51_12265</name>
</gene>
<dbReference type="GO" id="GO:0005524">
    <property type="term" value="F:ATP binding"/>
    <property type="evidence" value="ECO:0007669"/>
    <property type="project" value="UniProtKB-KW"/>
</dbReference>
<accession>A0ABX1B3E9</accession>